<accession>A0A922TMP5</accession>
<sequence>MSFQLVYLPKSGNKNYWTVNNYFTHKDNQHFYWDQLEQLYDEFSHLKKKFPTLFANKRDDRFYIYTDDAQEVSQLVAQLADTEKAAAPIPQSAATPKQSSLLAVPPKGCYAIAARVGGTMYYYSSKTGANGAMIGPQAGEIRFWKKSDLAKAMATVRALSVNAKFLHRLPGLQPAMLTVINARTGAAVWPINNLDQPTTPEQAEEDVATNAALLAEVKQQLSDHFNPDKQESIQNDQGFRFNPPEVDLERYDARKVFDALCYLIAALDQRPAVNELLSVYDKLILQDYLHTAELVGSHIDGDAFVASLHQMRQQRRKIKDLSILLDTIDENIDQALILKGLLGHQSLHSQYHFRNRELGERLLTMINPSLEDTQIPEND</sequence>
<proteinExistence type="predicted"/>
<gene>
    <name evidence="1" type="ORF">FD34_GL000940</name>
</gene>
<dbReference type="GeneID" id="87978800"/>
<organism evidence="1 2">
    <name type="scientific">Limosilactobacillus pontis DSM 8475</name>
    <dbReference type="NCBI Taxonomy" id="1423794"/>
    <lineage>
        <taxon>Bacteria</taxon>
        <taxon>Bacillati</taxon>
        <taxon>Bacillota</taxon>
        <taxon>Bacilli</taxon>
        <taxon>Lactobacillales</taxon>
        <taxon>Lactobacillaceae</taxon>
        <taxon>Limosilactobacillus</taxon>
    </lineage>
</organism>
<name>A0A922TMP5_9LACO</name>
<evidence type="ECO:0000313" key="1">
    <source>
        <dbReference type="EMBL" id="KRM35427.1"/>
    </source>
</evidence>
<reference evidence="1 2" key="1">
    <citation type="journal article" date="2015" name="Genome Announc.">
        <title>Expanding the biotechnology potential of lactobacilli through comparative genomics of 213 strains and associated genera.</title>
        <authorList>
            <person name="Sun Z."/>
            <person name="Harris H.M."/>
            <person name="McCann A."/>
            <person name="Guo C."/>
            <person name="Argimon S."/>
            <person name="Zhang W."/>
            <person name="Yang X."/>
            <person name="Jeffery I.B."/>
            <person name="Cooney J.C."/>
            <person name="Kagawa T.F."/>
            <person name="Liu W."/>
            <person name="Song Y."/>
            <person name="Salvetti E."/>
            <person name="Wrobel A."/>
            <person name="Rasinkangas P."/>
            <person name="Parkhill J."/>
            <person name="Rea M.C."/>
            <person name="O'Sullivan O."/>
            <person name="Ritari J."/>
            <person name="Douillard F.P."/>
            <person name="Paul Ross R."/>
            <person name="Yang R."/>
            <person name="Briner A.E."/>
            <person name="Felis G.E."/>
            <person name="de Vos W.M."/>
            <person name="Barrangou R."/>
            <person name="Klaenhammer T.R."/>
            <person name="Caufield P.W."/>
            <person name="Cui Y."/>
            <person name="Zhang H."/>
            <person name="O'Toole P.W."/>
        </authorList>
    </citation>
    <scope>NUCLEOTIDE SEQUENCE [LARGE SCALE GENOMIC DNA]</scope>
    <source>
        <strain evidence="1 2">DSM 8475</strain>
    </source>
</reference>
<dbReference type="RefSeq" id="WP_057808323.1">
    <property type="nucleotide sequence ID" value="NZ_AZGO01000065.1"/>
</dbReference>
<comment type="caution">
    <text evidence="1">The sequence shown here is derived from an EMBL/GenBank/DDBJ whole genome shotgun (WGS) entry which is preliminary data.</text>
</comment>
<dbReference type="AlphaFoldDB" id="A0A922TMP5"/>
<protein>
    <submittedName>
        <fullName evidence="1">Uncharacterized protein</fullName>
    </submittedName>
</protein>
<dbReference type="Proteomes" id="UP000051085">
    <property type="component" value="Unassembled WGS sequence"/>
</dbReference>
<dbReference type="EMBL" id="AZGO01000065">
    <property type="protein sequence ID" value="KRM35427.1"/>
    <property type="molecule type" value="Genomic_DNA"/>
</dbReference>
<evidence type="ECO:0000313" key="2">
    <source>
        <dbReference type="Proteomes" id="UP000051085"/>
    </source>
</evidence>